<dbReference type="OrthoDB" id="4235956at2"/>
<protein>
    <submittedName>
        <fullName evidence="1">Uncharacterized protein</fullName>
    </submittedName>
</protein>
<dbReference type="PROSITE" id="PS51257">
    <property type="entry name" value="PROKAR_LIPOPROTEIN"/>
    <property type="match status" value="1"/>
</dbReference>
<organism evidence="1 2">
    <name type="scientific">Corallococcus exercitus</name>
    <dbReference type="NCBI Taxonomy" id="2316736"/>
    <lineage>
        <taxon>Bacteria</taxon>
        <taxon>Pseudomonadati</taxon>
        <taxon>Myxococcota</taxon>
        <taxon>Myxococcia</taxon>
        <taxon>Myxococcales</taxon>
        <taxon>Cystobacterineae</taxon>
        <taxon>Myxococcaceae</taxon>
        <taxon>Corallococcus</taxon>
    </lineage>
</organism>
<keyword evidence="2" id="KW-1185">Reference proteome</keyword>
<proteinExistence type="predicted"/>
<sequence>MRAEVLLLSTVLLLMGCASGHRGILKQGSAAALEPSGASRLRRHHVERSLDTEVARSARAQVAERAFIHGPPEADAFEHLLVLAGLDPWDELPLRASALTPTQAARLLSVLLKKPVTLGNFPPRMGASLLLREVLEGDRVSREELLRRMTRLERLAVLRPDGCLAWVINGRTQQRVGPVEWKDGAFVALGFELGRFYVDTGGVFRPTDARLHPVFNGFVVEVYDDADILGRSLDGAADAFFELAMSIGKFFTSPTDSLLALQHLPEGIAALVASSPEYLERFTSMTRGEQVRAVAKLLTTLYAGGGIAKGSTGVLTTATGGVEAMLPVLSLTGEGALVMERVAVPVGRMATAVGAGVGGLYVLSGASSATTGGAPGIASDVAGSYRNVEIVDSRGNPLGEFDEVQPGMFIEDKSARNLDVLHPRTGQPMQTAEQWAAKQIYEKTTVRLRNLMTQASATRPAVGGTPKVPPLSELKTYRSILFRIEDGSPALREAVSKQLARLAQENPGWSFTATYGP</sequence>
<dbReference type="RefSeq" id="WP_120525568.1">
    <property type="nucleotide sequence ID" value="NZ_JABFJV010000143.1"/>
</dbReference>
<evidence type="ECO:0000313" key="2">
    <source>
        <dbReference type="Proteomes" id="UP000563426"/>
    </source>
</evidence>
<comment type="caution">
    <text evidence="1">The sequence shown here is derived from an EMBL/GenBank/DDBJ whole genome shotgun (WGS) entry which is preliminary data.</text>
</comment>
<dbReference type="AlphaFoldDB" id="A0A7Y4KLS6"/>
<dbReference type="Proteomes" id="UP000563426">
    <property type="component" value="Unassembled WGS sequence"/>
</dbReference>
<evidence type="ECO:0000313" key="1">
    <source>
        <dbReference type="EMBL" id="NOK36076.1"/>
    </source>
</evidence>
<gene>
    <name evidence="1" type="ORF">HMI49_23005</name>
</gene>
<dbReference type="EMBL" id="JABFJV010000143">
    <property type="protein sequence ID" value="NOK36076.1"/>
    <property type="molecule type" value="Genomic_DNA"/>
</dbReference>
<reference evidence="1 2" key="1">
    <citation type="submission" date="2020-05" db="EMBL/GenBank/DDBJ databases">
        <authorList>
            <person name="Whitworth D."/>
        </authorList>
    </citation>
    <scope>NUCLEOTIDE SEQUENCE [LARGE SCALE GENOMIC DNA]</scope>
    <source>
        <strain evidence="1 2">AB043B</strain>
    </source>
</reference>
<accession>A0A7Y4KLS6</accession>
<name>A0A7Y4KLS6_9BACT</name>